<dbReference type="InterPro" id="IPR051915">
    <property type="entry name" value="Cellulose_Degrad_GH3"/>
</dbReference>
<evidence type="ECO:0000259" key="7">
    <source>
        <dbReference type="Pfam" id="PF18559"/>
    </source>
</evidence>
<feature type="domain" description="ExoP galactose-binding-like" evidence="7">
    <location>
        <begin position="676"/>
        <end position="832"/>
    </location>
</feature>
<name>A0A1Y6CFA5_9BACT</name>
<dbReference type="GO" id="GO:0008422">
    <property type="term" value="F:beta-glucosidase activity"/>
    <property type="evidence" value="ECO:0007669"/>
    <property type="project" value="TreeGrafter"/>
</dbReference>
<dbReference type="InterPro" id="IPR036881">
    <property type="entry name" value="Glyco_hydro_3_C_sf"/>
</dbReference>
<reference evidence="9" key="1">
    <citation type="submission" date="2017-04" db="EMBL/GenBank/DDBJ databases">
        <authorList>
            <person name="Varghese N."/>
            <person name="Submissions S."/>
        </authorList>
    </citation>
    <scope>NUCLEOTIDE SEQUENCE [LARGE SCALE GENOMIC DNA]</scope>
    <source>
        <strain evidence="9">RKEM611</strain>
    </source>
</reference>
<keyword evidence="3" id="KW-0326">Glycosidase</keyword>
<dbReference type="PANTHER" id="PTHR30620">
    <property type="entry name" value="PERIPLASMIC BETA-GLUCOSIDASE-RELATED"/>
    <property type="match status" value="1"/>
</dbReference>
<dbReference type="Proteomes" id="UP000192907">
    <property type="component" value="Unassembled WGS sequence"/>
</dbReference>
<dbReference type="SUPFAM" id="SSF51445">
    <property type="entry name" value="(Trans)glycosidases"/>
    <property type="match status" value="1"/>
</dbReference>
<dbReference type="OrthoDB" id="9781691at2"/>
<keyword evidence="2 3" id="KW-0378">Hydrolase</keyword>
<dbReference type="InterPro" id="IPR036962">
    <property type="entry name" value="Glyco_hydro_3_N_sf"/>
</dbReference>
<dbReference type="Gene3D" id="3.20.20.300">
    <property type="entry name" value="Glycoside hydrolase, family 3, N-terminal domain"/>
    <property type="match status" value="1"/>
</dbReference>
<dbReference type="Gene3D" id="3.40.50.1700">
    <property type="entry name" value="Glycoside hydrolase family 3 C-terminal domain"/>
    <property type="match status" value="1"/>
</dbReference>
<dbReference type="Pfam" id="PF00933">
    <property type="entry name" value="Glyco_hydro_3"/>
    <property type="match status" value="1"/>
</dbReference>
<keyword evidence="9" id="KW-1185">Reference proteome</keyword>
<organism evidence="8 9">
    <name type="scientific">Pseudobacteriovorax antillogorgiicola</name>
    <dbReference type="NCBI Taxonomy" id="1513793"/>
    <lineage>
        <taxon>Bacteria</taxon>
        <taxon>Pseudomonadati</taxon>
        <taxon>Bdellovibrionota</taxon>
        <taxon>Oligoflexia</taxon>
        <taxon>Oligoflexales</taxon>
        <taxon>Pseudobacteriovoracaceae</taxon>
        <taxon>Pseudobacteriovorax</taxon>
    </lineage>
</organism>
<sequence>MIKRKIATGFLLALSFSAGAGPSPKQSGVESWPKIKSAIVQDPAMEARISEIMKSMSLAEKVGQMVQGEIQHVTAEDVKAFHLGSVLNGGGSFPGGDKQAQVSDWLALADQYWAASMDESDGNMGIPILWGTDAVHGHNNVRGATLFPHNIGLGAARDPDLMEKIGEITAREVAATGIDWTFAPTLAVVRDDRWGRSYEGYAESPDLVEDYAGRMVKGLQGSLELGRVIATAKHFIGDGGTNLGKDQGNTEVSEAELRDIHGRGYFPALAAGVQSVMITFNSWNGEKVHGYKYLIQDVLKDRMGFDGLVVSDWNGIGQVKGCSNSDCAQAVLAGIDLFMIPYKAEWRPFIENTIAQVQGGKIPMSRIDDAVRRILRVKMRAGLFDRPKPSQRLADTAQVTAGTVGATEHKNVAREAVRKSLVLLKNNRNLLPIPRSARVLVAGKSADSEANQTGGWTLSWQGTENSKDDYVGVTTVLDAIRSVSTSVTFDQDGSEINRKSHDVAIVVIGETPYAEGRGDLGAADTLELAKLHPEDLEVLKRVKASGVPAVAIYLGGRPLYANKEINLSDAFVAAWLPGSEAEGITDVIFQGPEGGVNYDFTGKLSFSWPQEPCQTPLNVGEKAYDPLFPYGFGLEYGKSSTLAKLPEPSRDFGCGQDSSSPVQDEVRVHDEGQTQEPWGMFIGDPLNDWLGIQVRADEVSTPSIVVTPVDNEEGIQWAARQLVFKGLGQVYFQSLDGAGRNLETFAEAGKLSFQAKLPEVPAADVQLRIDCVYPCIGSIDLTPRLNEIAGKGWQTVTVPLSEFDGVKWNRVDTPFLITTSDALTITIDKVMWEKG</sequence>
<proteinExistence type="inferred from homology"/>
<dbReference type="GO" id="GO:0009251">
    <property type="term" value="P:glucan catabolic process"/>
    <property type="evidence" value="ECO:0007669"/>
    <property type="project" value="TreeGrafter"/>
</dbReference>
<feature type="domain" description="Glycoside hydrolase family 3 N-terminal" evidence="5">
    <location>
        <begin position="58"/>
        <end position="377"/>
    </location>
</feature>
<dbReference type="RefSeq" id="WP_132322683.1">
    <property type="nucleotide sequence ID" value="NZ_FWZT01000019.1"/>
</dbReference>
<dbReference type="InterPro" id="IPR008979">
    <property type="entry name" value="Galactose-bd-like_sf"/>
</dbReference>
<feature type="signal peptide" evidence="4">
    <location>
        <begin position="1"/>
        <end position="20"/>
    </location>
</feature>
<dbReference type="InterPro" id="IPR019800">
    <property type="entry name" value="Glyco_hydro_3_AS"/>
</dbReference>
<evidence type="ECO:0000256" key="3">
    <source>
        <dbReference type="RuleBase" id="RU361161"/>
    </source>
</evidence>
<feature type="domain" description="Glycoside hydrolase family 3 C-terminal" evidence="6">
    <location>
        <begin position="421"/>
        <end position="636"/>
    </location>
</feature>
<dbReference type="InterPro" id="IPR002772">
    <property type="entry name" value="Glyco_hydro_3_C"/>
</dbReference>
<accession>A0A1Y6CFA5</accession>
<keyword evidence="4" id="KW-0732">Signal</keyword>
<dbReference type="InterPro" id="IPR001764">
    <property type="entry name" value="Glyco_hydro_3_N"/>
</dbReference>
<feature type="chain" id="PRO_5012215746" evidence="4">
    <location>
        <begin position="21"/>
        <end position="835"/>
    </location>
</feature>
<dbReference type="PANTHER" id="PTHR30620:SF77">
    <property type="entry name" value="LYSOSOMAL BETA GLUCOSIDASE-LIKE"/>
    <property type="match status" value="1"/>
</dbReference>
<dbReference type="AlphaFoldDB" id="A0A1Y6CFA5"/>
<evidence type="ECO:0000256" key="1">
    <source>
        <dbReference type="ARBA" id="ARBA00005336"/>
    </source>
</evidence>
<evidence type="ECO:0000313" key="8">
    <source>
        <dbReference type="EMBL" id="SMF58283.1"/>
    </source>
</evidence>
<dbReference type="SUPFAM" id="SSF52279">
    <property type="entry name" value="Beta-D-glucan exohydrolase, C-terminal domain"/>
    <property type="match status" value="1"/>
</dbReference>
<evidence type="ECO:0000259" key="6">
    <source>
        <dbReference type="Pfam" id="PF01915"/>
    </source>
</evidence>
<evidence type="ECO:0000313" key="9">
    <source>
        <dbReference type="Proteomes" id="UP000192907"/>
    </source>
</evidence>
<dbReference type="InterPro" id="IPR017853">
    <property type="entry name" value="GH"/>
</dbReference>
<dbReference type="PROSITE" id="PS00775">
    <property type="entry name" value="GLYCOSYL_HYDROL_F3"/>
    <property type="match status" value="1"/>
</dbReference>
<protein>
    <submittedName>
        <fullName evidence="8">Exo-1,4-beta-glucosidase</fullName>
    </submittedName>
</protein>
<dbReference type="SUPFAM" id="SSF49785">
    <property type="entry name" value="Galactose-binding domain-like"/>
    <property type="match status" value="1"/>
</dbReference>
<dbReference type="STRING" id="1513793.SAMN06296036_11998"/>
<gene>
    <name evidence="8" type="ORF">SAMN06296036_11998</name>
</gene>
<evidence type="ECO:0000256" key="4">
    <source>
        <dbReference type="SAM" id="SignalP"/>
    </source>
</evidence>
<dbReference type="InterPro" id="IPR041443">
    <property type="entry name" value="Exop_C"/>
</dbReference>
<evidence type="ECO:0000256" key="2">
    <source>
        <dbReference type="ARBA" id="ARBA00022801"/>
    </source>
</evidence>
<dbReference type="Pfam" id="PF01915">
    <property type="entry name" value="Glyco_hydro_3_C"/>
    <property type="match status" value="1"/>
</dbReference>
<dbReference type="Gene3D" id="2.60.120.430">
    <property type="entry name" value="Galactose-binding lectin"/>
    <property type="match status" value="1"/>
</dbReference>
<dbReference type="PRINTS" id="PR00133">
    <property type="entry name" value="GLHYDRLASE3"/>
</dbReference>
<dbReference type="Pfam" id="PF18559">
    <property type="entry name" value="Exop_C"/>
    <property type="match status" value="1"/>
</dbReference>
<dbReference type="EMBL" id="FWZT01000019">
    <property type="protein sequence ID" value="SMF58283.1"/>
    <property type="molecule type" value="Genomic_DNA"/>
</dbReference>
<evidence type="ECO:0000259" key="5">
    <source>
        <dbReference type="Pfam" id="PF00933"/>
    </source>
</evidence>
<comment type="similarity">
    <text evidence="1 3">Belongs to the glycosyl hydrolase 3 family.</text>
</comment>